<evidence type="ECO:0000259" key="8">
    <source>
        <dbReference type="SMART" id="SM00645"/>
    </source>
</evidence>
<dbReference type="InterPro" id="IPR039417">
    <property type="entry name" value="Peptidase_C1A_papain-like"/>
</dbReference>
<feature type="domain" description="Apple" evidence="7">
    <location>
        <begin position="327"/>
        <end position="405"/>
    </location>
</feature>
<comment type="caution">
    <text evidence="9">The sequence shown here is derived from an EMBL/GenBank/DDBJ whole genome shotgun (WGS) entry which is preliminary data.</text>
</comment>
<dbReference type="InterPro" id="IPR003609">
    <property type="entry name" value="Pan_app"/>
</dbReference>
<feature type="domain" description="Apple" evidence="7">
    <location>
        <begin position="577"/>
        <end position="653"/>
    </location>
</feature>
<feature type="chain" id="PRO_5015111813" evidence="5">
    <location>
        <begin position="20"/>
        <end position="776"/>
    </location>
</feature>
<feature type="domain" description="Apple" evidence="6">
    <location>
        <begin position="413"/>
        <end position="479"/>
    </location>
</feature>
<feature type="domain" description="Apple" evidence="6">
    <location>
        <begin position="510"/>
        <end position="575"/>
    </location>
</feature>
<dbReference type="OrthoDB" id="430315at2759"/>
<accession>A0A2P6NPR4</accession>
<feature type="domain" description="Apple" evidence="6">
    <location>
        <begin position="263"/>
        <end position="322"/>
    </location>
</feature>
<keyword evidence="3" id="KW-1015">Disulfide bond</keyword>
<dbReference type="SUPFAM" id="SSF57414">
    <property type="entry name" value="Hairpin loop containing domain-like"/>
    <property type="match status" value="2"/>
</dbReference>
<dbReference type="InterPro" id="IPR038765">
    <property type="entry name" value="Papain-like_cys_pep_sf"/>
</dbReference>
<dbReference type="Pfam" id="PF00112">
    <property type="entry name" value="Peptidase_C1"/>
    <property type="match status" value="1"/>
</dbReference>
<dbReference type="GO" id="GO:0008234">
    <property type="term" value="F:cysteine-type peptidase activity"/>
    <property type="evidence" value="ECO:0007669"/>
    <property type="project" value="InterPro"/>
</dbReference>
<dbReference type="Gene3D" id="3.50.4.10">
    <property type="entry name" value="Hepatocyte Growth Factor"/>
    <property type="match status" value="5"/>
</dbReference>
<comment type="similarity">
    <text evidence="1">Belongs to the peptidase C1 family.</text>
</comment>
<keyword evidence="5" id="KW-0732">Signal</keyword>
<dbReference type="SMART" id="SM00473">
    <property type="entry name" value="PAN_AP"/>
    <property type="match status" value="3"/>
</dbReference>
<evidence type="ECO:0000259" key="7">
    <source>
        <dbReference type="SMART" id="SM00473"/>
    </source>
</evidence>
<organism evidence="9 10">
    <name type="scientific">Planoprotostelium fungivorum</name>
    <dbReference type="NCBI Taxonomy" id="1890364"/>
    <lineage>
        <taxon>Eukaryota</taxon>
        <taxon>Amoebozoa</taxon>
        <taxon>Evosea</taxon>
        <taxon>Variosea</taxon>
        <taxon>Cavosteliida</taxon>
        <taxon>Cavosteliaceae</taxon>
        <taxon>Planoprotostelium</taxon>
    </lineage>
</organism>
<feature type="domain" description="Apple" evidence="7">
    <location>
        <begin position="247"/>
        <end position="325"/>
    </location>
</feature>
<evidence type="ECO:0000313" key="9">
    <source>
        <dbReference type="EMBL" id="PRP85945.1"/>
    </source>
</evidence>
<dbReference type="Proteomes" id="UP000241769">
    <property type="component" value="Unassembled WGS sequence"/>
</dbReference>
<dbReference type="Gene3D" id="3.90.70.10">
    <property type="entry name" value="Cysteine proteinases"/>
    <property type="match status" value="1"/>
</dbReference>
<dbReference type="InterPro" id="IPR000668">
    <property type="entry name" value="Peptidase_C1A_C"/>
</dbReference>
<evidence type="ECO:0000256" key="2">
    <source>
        <dbReference type="ARBA" id="ARBA00022737"/>
    </source>
</evidence>
<feature type="domain" description="Peptidase C1A papain C-terminal" evidence="8">
    <location>
        <begin position="31"/>
        <end position="237"/>
    </location>
</feature>
<dbReference type="GO" id="GO:0006508">
    <property type="term" value="P:proteolysis"/>
    <property type="evidence" value="ECO:0007669"/>
    <property type="project" value="InterPro"/>
</dbReference>
<dbReference type="EMBL" id="MDYQ01000037">
    <property type="protein sequence ID" value="PRP85945.1"/>
    <property type="molecule type" value="Genomic_DNA"/>
</dbReference>
<dbReference type="InterPro" id="IPR013128">
    <property type="entry name" value="Peptidase_C1A"/>
</dbReference>
<evidence type="ECO:0000313" key="10">
    <source>
        <dbReference type="Proteomes" id="UP000241769"/>
    </source>
</evidence>
<dbReference type="SUPFAM" id="SSF54001">
    <property type="entry name" value="Cysteine proteinases"/>
    <property type="match status" value="1"/>
</dbReference>
<dbReference type="PANTHER" id="PTHR12411">
    <property type="entry name" value="CYSTEINE PROTEASE FAMILY C1-RELATED"/>
    <property type="match status" value="1"/>
</dbReference>
<protein>
    <submittedName>
        <fullName evidence="9">PAN domain-containing protein</fullName>
    </submittedName>
</protein>
<keyword evidence="10" id="KW-1185">Reference proteome</keyword>
<dbReference type="Pfam" id="PF14295">
    <property type="entry name" value="PAN_4"/>
    <property type="match status" value="5"/>
</dbReference>
<gene>
    <name evidence="9" type="ORF">PROFUN_06067</name>
</gene>
<evidence type="ECO:0000259" key="6">
    <source>
        <dbReference type="SMART" id="SM00223"/>
    </source>
</evidence>
<name>A0A2P6NPR4_9EUKA</name>
<evidence type="ECO:0000256" key="4">
    <source>
        <dbReference type="SAM" id="MobiDB-lite"/>
    </source>
</evidence>
<dbReference type="InParanoid" id="A0A2P6NPR4"/>
<dbReference type="AlphaFoldDB" id="A0A2P6NPR4"/>
<dbReference type="CDD" id="cd02248">
    <property type="entry name" value="Peptidase_C1A"/>
    <property type="match status" value="1"/>
</dbReference>
<reference evidence="9 10" key="1">
    <citation type="journal article" date="2018" name="Genome Biol. Evol.">
        <title>Multiple Roots of Fruiting Body Formation in Amoebozoa.</title>
        <authorList>
            <person name="Hillmann F."/>
            <person name="Forbes G."/>
            <person name="Novohradska S."/>
            <person name="Ferling I."/>
            <person name="Riege K."/>
            <person name="Groth M."/>
            <person name="Westermann M."/>
            <person name="Marz M."/>
            <person name="Spaller T."/>
            <person name="Winckler T."/>
            <person name="Schaap P."/>
            <person name="Glockner G."/>
        </authorList>
    </citation>
    <scope>NUCLEOTIDE SEQUENCE [LARGE SCALE GENOMIC DNA]</scope>
    <source>
        <strain evidence="9 10">Jena</strain>
    </source>
</reference>
<keyword evidence="2" id="KW-0677">Repeat</keyword>
<dbReference type="SMART" id="SM00223">
    <property type="entry name" value="APPLE"/>
    <property type="match status" value="3"/>
</dbReference>
<dbReference type="STRING" id="1890364.A0A2P6NPR4"/>
<evidence type="ECO:0000256" key="5">
    <source>
        <dbReference type="SAM" id="SignalP"/>
    </source>
</evidence>
<evidence type="ECO:0000256" key="1">
    <source>
        <dbReference type="ARBA" id="ARBA00008455"/>
    </source>
</evidence>
<feature type="region of interest" description="Disordered" evidence="4">
    <location>
        <begin position="560"/>
        <end position="581"/>
    </location>
</feature>
<dbReference type="GO" id="GO:0005576">
    <property type="term" value="C:extracellular region"/>
    <property type="evidence" value="ECO:0007669"/>
    <property type="project" value="InterPro"/>
</dbReference>
<sequence length="776" mass="84639">MRQLTLLSLFSLCLLIVGAKPSSHGNHAKRADSPVDWRDRKVLGQVGVQGQCNSDWAFAISSAMSSCIAITISIDPIELSKQQLQDCTASRKCLSSNASVSDALEWIRTSGLSVDPDYPYTQSDGQCHNTAYRWSFTTASTGSSEEDMSTMLAAGPVIVTYNGDALKSYTGGVLSNITNSSSAVDSVGLLVGWSSDCASNVTQCWIIRTSKGSTWGESGHFRVEKGKGLMSLGASSQLQKCYIMSLPGSYGYLEAVDRIGGEMNKDIFYPALNGPECQKLCFRAFDCNAWAFDTCNNKCYLKSQVPATTTVASCRMSGVITSPRVTSYDGAYGLIERGDRPGADLGDAIVALSADDCQGRCFGSPQCNAWAFDTCGNRCWLKGSSGNLDTSITCRASGVITAKRNNRNGPYGPMEYTDRVGIDLLQSNATSAEDCQLQCFKHPQCLVWSFETCGKRCWLKQKSSGTEANNCRVSGPITSKKGDRNTNLGPIEWMDRWDTYYVRNNDVIDRPGGDLGGAWTANSADDCQNQCNNHPQCTVWAYDACGNQCWLKQSTTGPESRDCRQSGTIPGKRGGRNTNLGPIEYVDRVGADIGDSRRANSPEDCQSQCQNTGPCVAWAFDTCGNRCWLKSSTSGTVAASCRASGTVNKQVNYPRGLTLVNNCDHSIRMCGDYAAYVFDMPARSSRFMTNTGNPAYNQCNSVQVEVKFNQWNNLDWYDFSEVAIKWSGDPVKLIPPRGLPVLYCTHRDCPDAYQWDHDDLKTHSVPTGGAFVAQWC</sequence>
<dbReference type="SMART" id="SM00645">
    <property type="entry name" value="Pept_C1"/>
    <property type="match status" value="1"/>
</dbReference>
<proteinExistence type="inferred from homology"/>
<dbReference type="InterPro" id="IPR000177">
    <property type="entry name" value="Apple"/>
</dbReference>
<feature type="signal peptide" evidence="5">
    <location>
        <begin position="1"/>
        <end position="19"/>
    </location>
</feature>
<evidence type="ECO:0000256" key="3">
    <source>
        <dbReference type="ARBA" id="ARBA00023157"/>
    </source>
</evidence>